<sequence>MEKLSDLTQYINPVIHNVHSTFAETSDKKHSDTYKTVMCLQWLSSSTCTFGADCKFAHGEAELRPGKLPIRNTLKYKTKLCDQYTTTGVCPYGSRCLFIHPNSSYYRQSTIAQKLMQQSLGFQPSSKPPKSPSAPTFKTSPYVTPTPSLAPSPPKSYPQFYPTLSRPHTSWPLQNNSIFIDESYKQNESLNHSRSLPNSLPTTRHSSVSFSQEAPDSKSGAWTLF</sequence>
<name>A0AC34GD08_9BILA</name>
<dbReference type="WBParaSite" id="ES5_v2.g27659.t1">
    <property type="protein sequence ID" value="ES5_v2.g27659.t1"/>
    <property type="gene ID" value="ES5_v2.g27659"/>
</dbReference>
<organism evidence="1 2">
    <name type="scientific">Panagrolaimus sp. ES5</name>
    <dbReference type="NCBI Taxonomy" id="591445"/>
    <lineage>
        <taxon>Eukaryota</taxon>
        <taxon>Metazoa</taxon>
        <taxon>Ecdysozoa</taxon>
        <taxon>Nematoda</taxon>
        <taxon>Chromadorea</taxon>
        <taxon>Rhabditida</taxon>
        <taxon>Tylenchina</taxon>
        <taxon>Panagrolaimomorpha</taxon>
        <taxon>Panagrolaimoidea</taxon>
        <taxon>Panagrolaimidae</taxon>
        <taxon>Panagrolaimus</taxon>
    </lineage>
</organism>
<evidence type="ECO:0000313" key="2">
    <source>
        <dbReference type="WBParaSite" id="ES5_v2.g27659.t1"/>
    </source>
</evidence>
<accession>A0AC34GD08</accession>
<evidence type="ECO:0000313" key="1">
    <source>
        <dbReference type="Proteomes" id="UP000887579"/>
    </source>
</evidence>
<protein>
    <submittedName>
        <fullName evidence="2">C3H1-type domain-containing protein</fullName>
    </submittedName>
</protein>
<reference evidence="2" key="1">
    <citation type="submission" date="2022-11" db="UniProtKB">
        <authorList>
            <consortium name="WormBaseParasite"/>
        </authorList>
    </citation>
    <scope>IDENTIFICATION</scope>
</reference>
<proteinExistence type="predicted"/>
<dbReference type="Proteomes" id="UP000887579">
    <property type="component" value="Unplaced"/>
</dbReference>